<dbReference type="InterPro" id="IPR039145">
    <property type="entry name" value="Ribosomal_mL40_metazoa/plant"/>
</dbReference>
<reference evidence="2" key="1">
    <citation type="submission" date="2021-01" db="EMBL/GenBank/DDBJ databases">
        <authorList>
            <person name="Corre E."/>
            <person name="Pelletier E."/>
            <person name="Niang G."/>
            <person name="Scheremetjew M."/>
            <person name="Finn R."/>
            <person name="Kale V."/>
            <person name="Holt S."/>
            <person name="Cochrane G."/>
            <person name="Meng A."/>
            <person name="Brown T."/>
            <person name="Cohen L."/>
        </authorList>
    </citation>
    <scope>NUCLEOTIDE SEQUENCE</scope>
    <source>
        <strain evidence="2">NIES-2562</strain>
    </source>
</reference>
<accession>A0A7S3DLP4</accession>
<organism evidence="2">
    <name type="scientific">Palpitomonas bilix</name>
    <dbReference type="NCBI Taxonomy" id="652834"/>
    <lineage>
        <taxon>Eukaryota</taxon>
        <taxon>Eukaryota incertae sedis</taxon>
    </lineage>
</organism>
<dbReference type="EMBL" id="HBIB01036024">
    <property type="protein sequence ID" value="CAE0261082.1"/>
    <property type="molecule type" value="Transcribed_RNA"/>
</dbReference>
<dbReference type="PANTHER" id="PTHR13359">
    <property type="entry name" value="39S RIBOSOMAL PROTEIN L40, MITOCHONDRIAL"/>
    <property type="match status" value="1"/>
</dbReference>
<name>A0A7S3DLP4_9EUKA</name>
<sequence>MFRTVVCMAKKSSAFSKGKGKDTVKMVKSPMLELLQKAVVGIGNGEKRVVDSVVLKEEQELLRAYSRAMFERHNQMRKAEALKLACKNEAVRALPLQLRKIALEPDMRELPLHRRVPTETPPAPGWSRKSNM</sequence>
<dbReference type="Gene3D" id="6.10.250.3440">
    <property type="match status" value="1"/>
</dbReference>
<evidence type="ECO:0000256" key="1">
    <source>
        <dbReference type="SAM" id="MobiDB-lite"/>
    </source>
</evidence>
<proteinExistence type="predicted"/>
<protein>
    <submittedName>
        <fullName evidence="2">Uncharacterized protein</fullName>
    </submittedName>
</protein>
<dbReference type="GO" id="GO:0005762">
    <property type="term" value="C:mitochondrial large ribosomal subunit"/>
    <property type="evidence" value="ECO:0007669"/>
    <property type="project" value="InterPro"/>
</dbReference>
<evidence type="ECO:0000313" key="2">
    <source>
        <dbReference type="EMBL" id="CAE0261082.1"/>
    </source>
</evidence>
<dbReference type="PANTHER" id="PTHR13359:SF2">
    <property type="entry name" value="LARGE RIBOSOMAL SUBUNIT PROTEIN ML40"/>
    <property type="match status" value="1"/>
</dbReference>
<gene>
    <name evidence="2" type="ORF">PBIL07802_LOCUS23372</name>
</gene>
<dbReference type="AlphaFoldDB" id="A0A7S3DLP4"/>
<feature type="region of interest" description="Disordered" evidence="1">
    <location>
        <begin position="112"/>
        <end position="132"/>
    </location>
</feature>